<dbReference type="GO" id="GO:0003700">
    <property type="term" value="F:DNA-binding transcription factor activity"/>
    <property type="evidence" value="ECO:0007669"/>
    <property type="project" value="InterPro"/>
</dbReference>
<accession>A0A844ZNY5</accession>
<comment type="caution">
    <text evidence="7">The sequence shown here is derived from an EMBL/GenBank/DDBJ whole genome shotgun (WGS) entry which is preliminary data.</text>
</comment>
<dbReference type="PANTHER" id="PTHR33154:SF18">
    <property type="entry name" value="ARSENICAL RESISTANCE OPERON REPRESSOR"/>
    <property type="match status" value="1"/>
</dbReference>
<evidence type="ECO:0000256" key="2">
    <source>
        <dbReference type="ARBA" id="ARBA00023015"/>
    </source>
</evidence>
<dbReference type="Gene3D" id="1.10.10.10">
    <property type="entry name" value="Winged helix-like DNA-binding domain superfamily/Winged helix DNA-binding domain"/>
    <property type="match status" value="1"/>
</dbReference>
<evidence type="ECO:0000259" key="6">
    <source>
        <dbReference type="PROSITE" id="PS50987"/>
    </source>
</evidence>
<feature type="region of interest" description="Disordered" evidence="5">
    <location>
        <begin position="93"/>
        <end position="112"/>
    </location>
</feature>
<proteinExistence type="predicted"/>
<evidence type="ECO:0000256" key="3">
    <source>
        <dbReference type="ARBA" id="ARBA00023125"/>
    </source>
</evidence>
<dbReference type="PANTHER" id="PTHR33154">
    <property type="entry name" value="TRANSCRIPTIONAL REGULATOR, ARSR FAMILY"/>
    <property type="match status" value="1"/>
</dbReference>
<dbReference type="GO" id="GO:0046685">
    <property type="term" value="P:response to arsenic-containing substance"/>
    <property type="evidence" value="ECO:0007669"/>
    <property type="project" value="UniProtKB-KW"/>
</dbReference>
<feature type="domain" description="HTH arsR-type" evidence="6">
    <location>
        <begin position="1"/>
        <end position="92"/>
    </location>
</feature>
<name>A0A844ZNY5_9SPHN</name>
<evidence type="ECO:0000256" key="5">
    <source>
        <dbReference type="SAM" id="MobiDB-lite"/>
    </source>
</evidence>
<evidence type="ECO:0000313" key="7">
    <source>
        <dbReference type="EMBL" id="MXO89264.1"/>
    </source>
</evidence>
<dbReference type="Proteomes" id="UP000442714">
    <property type="component" value="Unassembled WGS sequence"/>
</dbReference>
<dbReference type="InterPro" id="IPR001845">
    <property type="entry name" value="HTH_ArsR_DNA-bd_dom"/>
</dbReference>
<evidence type="ECO:0000256" key="4">
    <source>
        <dbReference type="ARBA" id="ARBA00023163"/>
    </source>
</evidence>
<protein>
    <submittedName>
        <fullName evidence="7">Metalloregulator ArsR/SmtB family transcription factor</fullName>
    </submittedName>
</protein>
<dbReference type="PRINTS" id="PR00778">
    <property type="entry name" value="HTHARSR"/>
</dbReference>
<keyword evidence="4" id="KW-0804">Transcription</keyword>
<dbReference type="InterPro" id="IPR051081">
    <property type="entry name" value="HTH_MetalResp_TranReg"/>
</dbReference>
<dbReference type="NCBIfam" id="NF033788">
    <property type="entry name" value="HTH_metalloreg"/>
    <property type="match status" value="1"/>
</dbReference>
<keyword evidence="3" id="KW-0238">DNA-binding</keyword>
<evidence type="ECO:0000313" key="8">
    <source>
        <dbReference type="Proteomes" id="UP000442714"/>
    </source>
</evidence>
<dbReference type="PROSITE" id="PS50987">
    <property type="entry name" value="HTH_ARSR_2"/>
    <property type="match status" value="1"/>
</dbReference>
<sequence>MSDDPSIEILKALAHPIRLKLLQVLADEELNVGEIEVASKVGQPALSQQLAVLRNAGIVQTRKDAKLVFYRIDKESLSGVAALIEGLASKRSMSPKSSRTSARGVANFARMS</sequence>
<keyword evidence="8" id="KW-1185">Reference proteome</keyword>
<keyword evidence="2" id="KW-0805">Transcription regulation</keyword>
<dbReference type="CDD" id="cd00090">
    <property type="entry name" value="HTH_ARSR"/>
    <property type="match status" value="1"/>
</dbReference>
<dbReference type="InterPro" id="IPR036390">
    <property type="entry name" value="WH_DNA-bd_sf"/>
</dbReference>
<dbReference type="OrthoDB" id="194599at2"/>
<dbReference type="SMART" id="SM00418">
    <property type="entry name" value="HTH_ARSR"/>
    <property type="match status" value="1"/>
</dbReference>
<organism evidence="7 8">
    <name type="scientific">Pontixanthobacter aquaemixtae</name>
    <dbReference type="NCBI Taxonomy" id="1958940"/>
    <lineage>
        <taxon>Bacteria</taxon>
        <taxon>Pseudomonadati</taxon>
        <taxon>Pseudomonadota</taxon>
        <taxon>Alphaproteobacteria</taxon>
        <taxon>Sphingomonadales</taxon>
        <taxon>Erythrobacteraceae</taxon>
        <taxon>Pontixanthobacter</taxon>
    </lineage>
</organism>
<dbReference type="SUPFAM" id="SSF46785">
    <property type="entry name" value="Winged helix' DNA-binding domain"/>
    <property type="match status" value="1"/>
</dbReference>
<dbReference type="AlphaFoldDB" id="A0A844ZNY5"/>
<dbReference type="GO" id="GO:0003677">
    <property type="term" value="F:DNA binding"/>
    <property type="evidence" value="ECO:0007669"/>
    <property type="project" value="UniProtKB-KW"/>
</dbReference>
<dbReference type="Pfam" id="PF01022">
    <property type="entry name" value="HTH_5"/>
    <property type="match status" value="1"/>
</dbReference>
<dbReference type="EMBL" id="WTYX01000001">
    <property type="protein sequence ID" value="MXO89264.1"/>
    <property type="molecule type" value="Genomic_DNA"/>
</dbReference>
<dbReference type="RefSeq" id="WP_160602684.1">
    <property type="nucleotide sequence ID" value="NZ_WTYX01000001.1"/>
</dbReference>
<reference evidence="7 8" key="1">
    <citation type="submission" date="2019-12" db="EMBL/GenBank/DDBJ databases">
        <title>Genomic-based taxomic classification of the family Erythrobacteraceae.</title>
        <authorList>
            <person name="Xu L."/>
        </authorList>
    </citation>
    <scope>NUCLEOTIDE SEQUENCE [LARGE SCALE GENOMIC DNA]</scope>
    <source>
        <strain evidence="7 8">KCTC 52763</strain>
    </source>
</reference>
<keyword evidence="1" id="KW-0059">Arsenical resistance</keyword>
<dbReference type="InterPro" id="IPR011991">
    <property type="entry name" value="ArsR-like_HTH"/>
</dbReference>
<evidence type="ECO:0000256" key="1">
    <source>
        <dbReference type="ARBA" id="ARBA00022849"/>
    </source>
</evidence>
<gene>
    <name evidence="7" type="ORF">GRI41_00315</name>
</gene>
<dbReference type="InterPro" id="IPR036388">
    <property type="entry name" value="WH-like_DNA-bd_sf"/>
</dbReference>